<evidence type="ECO:0000256" key="2">
    <source>
        <dbReference type="ARBA" id="ARBA00008164"/>
    </source>
</evidence>
<dbReference type="InterPro" id="IPR001972">
    <property type="entry name" value="Stomatin_HflK_fam"/>
</dbReference>
<evidence type="ECO:0000256" key="6">
    <source>
        <dbReference type="SAM" id="MobiDB-lite"/>
    </source>
</evidence>
<evidence type="ECO:0000256" key="1">
    <source>
        <dbReference type="ARBA" id="ARBA00004167"/>
    </source>
</evidence>
<dbReference type="EMBL" id="QNTT01000048">
    <property type="protein sequence ID" value="RBA32390.1"/>
    <property type="molecule type" value="Genomic_DNA"/>
</dbReference>
<sequence length="440" mass="47458">MEGLIFLAVIVILIASVVVSSVKLIPQAEAAVIERLGRYQRTVSGQLTLIIPFIDRVRAKVDLRERVVTFPPQSMITEDNLTLSIDTVVFFQVTDPKAAVYEINNYIVAVEQLATTTLRNVVGGLTLEQTLTSRDMINKQLRGVLDSETGRWGLRVARVELRSIDPPMSIQESMEKQMKADREKRATILTAEGQREAAITTAQGAKQAAILDAEGNKQASILNAEADRQSRMLRAQGERAARYLVAEGQAAAIARVNAAVKSSKPTPEMLAYQYVQNLPEMAKGEAATMWMIPSQFGDSLENFVKSVAKKDDDGVFRYEPADVDSDADLPSAPDEWFDTSTDPEIARSVAAAEAAAKSTTSVMDEQPSRPKPKPGVFDMVPESEGGVAPDSPSQSAGQDTPAIGGPQAPGPGQPSGFDQAADQRSGEGAYPVDGGDQPRR</sequence>
<dbReference type="PANTHER" id="PTHR43327:SF10">
    <property type="entry name" value="STOMATIN-LIKE PROTEIN 2, MITOCHONDRIAL"/>
    <property type="match status" value="1"/>
</dbReference>
<evidence type="ECO:0000256" key="3">
    <source>
        <dbReference type="ARBA" id="ARBA00022692"/>
    </source>
</evidence>
<comment type="subcellular location">
    <subcellularLocation>
        <location evidence="1">Membrane</location>
        <topology evidence="1">Single-pass membrane protein</topology>
    </subcellularLocation>
</comment>
<name>A0A365P7N1_9ACTN</name>
<dbReference type="InterPro" id="IPR001107">
    <property type="entry name" value="Band_7"/>
</dbReference>
<dbReference type="Gene3D" id="3.30.479.30">
    <property type="entry name" value="Band 7 domain"/>
    <property type="match status" value="1"/>
</dbReference>
<keyword evidence="5" id="KW-0472">Membrane</keyword>
<dbReference type="PANTHER" id="PTHR43327">
    <property type="entry name" value="STOMATIN-LIKE PROTEIN 2, MITOCHONDRIAL"/>
    <property type="match status" value="1"/>
</dbReference>
<dbReference type="AlphaFoldDB" id="A0A365P7N1"/>
<dbReference type="Pfam" id="PF01145">
    <property type="entry name" value="Band_7"/>
    <property type="match status" value="1"/>
</dbReference>
<comment type="caution">
    <text evidence="8">The sequence shown here is derived from an EMBL/GenBank/DDBJ whole genome shotgun (WGS) entry which is preliminary data.</text>
</comment>
<gene>
    <name evidence="8" type="ORF">DQ226_14335</name>
</gene>
<evidence type="ECO:0000256" key="4">
    <source>
        <dbReference type="ARBA" id="ARBA00022989"/>
    </source>
</evidence>
<protein>
    <submittedName>
        <fullName evidence="8">SPFH/Band 7/PHB domain protein</fullName>
    </submittedName>
</protein>
<dbReference type="GO" id="GO:0098552">
    <property type="term" value="C:side of membrane"/>
    <property type="evidence" value="ECO:0007669"/>
    <property type="project" value="UniProtKB-ARBA"/>
</dbReference>
<dbReference type="CDD" id="cd08829">
    <property type="entry name" value="SPFH_paraslipin"/>
    <property type="match status" value="1"/>
</dbReference>
<keyword evidence="3" id="KW-0812">Transmembrane</keyword>
<dbReference type="RefSeq" id="WP_067719082.1">
    <property type="nucleotide sequence ID" value="NZ_JBFBKX010000005.1"/>
</dbReference>
<proteinExistence type="inferred from homology"/>
<evidence type="ECO:0000259" key="7">
    <source>
        <dbReference type="SMART" id="SM00244"/>
    </source>
</evidence>
<dbReference type="FunFam" id="3.30.479.30:FF:000004">
    <property type="entry name" value="Putative membrane protease family, stomatin"/>
    <property type="match status" value="1"/>
</dbReference>
<evidence type="ECO:0000313" key="9">
    <source>
        <dbReference type="Proteomes" id="UP000252187"/>
    </source>
</evidence>
<comment type="similarity">
    <text evidence="2">Belongs to the band 7/mec-2 family.</text>
</comment>
<accession>A0A365P7N1</accession>
<dbReference type="InterPro" id="IPR036013">
    <property type="entry name" value="Band_7/SPFH_dom_sf"/>
</dbReference>
<dbReference type="SMART" id="SM00244">
    <property type="entry name" value="PHB"/>
    <property type="match status" value="1"/>
</dbReference>
<organism evidence="8 9">
    <name type="scientific">Dietzia maris</name>
    <dbReference type="NCBI Taxonomy" id="37915"/>
    <lineage>
        <taxon>Bacteria</taxon>
        <taxon>Bacillati</taxon>
        <taxon>Actinomycetota</taxon>
        <taxon>Actinomycetes</taxon>
        <taxon>Mycobacteriales</taxon>
        <taxon>Dietziaceae</taxon>
        <taxon>Dietzia</taxon>
    </lineage>
</organism>
<dbReference type="PROSITE" id="PS01270">
    <property type="entry name" value="BAND_7"/>
    <property type="match status" value="1"/>
</dbReference>
<dbReference type="PRINTS" id="PR00721">
    <property type="entry name" value="STOMATIN"/>
</dbReference>
<reference evidence="8 9" key="1">
    <citation type="submission" date="2018-06" db="EMBL/GenBank/DDBJ databases">
        <title>Whole genome sequencing of four bacterial strains from South Shetland trench revealing bio-synthetic gene clusters.</title>
        <authorList>
            <person name="Abdel-Mageed W.M."/>
            <person name="Lehri B."/>
            <person name="Jarmusch S.A."/>
            <person name="Miranda K."/>
            <person name="Goodfellow M."/>
            <person name="Jaspars M."/>
            <person name="Karlyshev A.V."/>
        </authorList>
    </citation>
    <scope>NUCLEOTIDE SEQUENCE [LARGE SCALE GENOMIC DNA]</scope>
    <source>
        <strain evidence="8 9">SST1</strain>
    </source>
</reference>
<dbReference type="GO" id="GO:0005886">
    <property type="term" value="C:plasma membrane"/>
    <property type="evidence" value="ECO:0007669"/>
    <property type="project" value="UniProtKB-ARBA"/>
</dbReference>
<evidence type="ECO:0000313" key="8">
    <source>
        <dbReference type="EMBL" id="RBA32390.1"/>
    </source>
</evidence>
<dbReference type="SUPFAM" id="SSF117892">
    <property type="entry name" value="Band 7/SPFH domain"/>
    <property type="match status" value="1"/>
</dbReference>
<dbReference type="InterPro" id="IPR050710">
    <property type="entry name" value="Band7/mec-2_domain"/>
</dbReference>
<feature type="region of interest" description="Disordered" evidence="6">
    <location>
        <begin position="319"/>
        <end position="440"/>
    </location>
</feature>
<dbReference type="Proteomes" id="UP000252187">
    <property type="component" value="Unassembled WGS sequence"/>
</dbReference>
<feature type="domain" description="Band 7" evidence="7">
    <location>
        <begin position="20"/>
        <end position="178"/>
    </location>
</feature>
<evidence type="ECO:0000256" key="5">
    <source>
        <dbReference type="ARBA" id="ARBA00023136"/>
    </source>
</evidence>
<dbReference type="InterPro" id="IPR018080">
    <property type="entry name" value="Band_7/stomatin-like_CS"/>
</dbReference>
<keyword evidence="4" id="KW-1133">Transmembrane helix</keyword>